<keyword evidence="11" id="KW-1185">Reference proteome</keyword>
<evidence type="ECO:0000256" key="2">
    <source>
        <dbReference type="ARBA" id="ARBA00022553"/>
    </source>
</evidence>
<dbReference type="Gene3D" id="1.20.140.20">
    <property type="entry name" value="Alpha-ketoacid/pyruvate dehydrogenase kinase, N-terminal domain"/>
    <property type="match status" value="1"/>
</dbReference>
<evidence type="ECO:0000256" key="8">
    <source>
        <dbReference type="RuleBase" id="RU366032"/>
    </source>
</evidence>
<dbReference type="Pfam" id="PF02518">
    <property type="entry name" value="HATPase_c"/>
    <property type="match status" value="1"/>
</dbReference>
<dbReference type="GO" id="GO:0005759">
    <property type="term" value="C:mitochondrial matrix"/>
    <property type="evidence" value="ECO:0007669"/>
    <property type="project" value="UniProtKB-SubCell"/>
</dbReference>
<name>A0A0C9ZYV5_9AGAM</name>
<keyword evidence="4 8" id="KW-0547">Nucleotide-binding</keyword>
<evidence type="ECO:0000259" key="9">
    <source>
        <dbReference type="SMART" id="SM00387"/>
    </source>
</evidence>
<reference evidence="11" key="2">
    <citation type="submission" date="2015-01" db="EMBL/GenBank/DDBJ databases">
        <title>Evolutionary Origins and Diversification of the Mycorrhizal Mutualists.</title>
        <authorList>
            <consortium name="DOE Joint Genome Institute"/>
            <consortium name="Mycorrhizal Genomics Consortium"/>
            <person name="Kohler A."/>
            <person name="Kuo A."/>
            <person name="Nagy L.G."/>
            <person name="Floudas D."/>
            <person name="Copeland A."/>
            <person name="Barry K.W."/>
            <person name="Cichocki N."/>
            <person name="Veneault-Fourrey C."/>
            <person name="LaButti K."/>
            <person name="Lindquist E.A."/>
            <person name="Lipzen A."/>
            <person name="Lundell T."/>
            <person name="Morin E."/>
            <person name="Murat C."/>
            <person name="Riley R."/>
            <person name="Ohm R."/>
            <person name="Sun H."/>
            <person name="Tunlid A."/>
            <person name="Henrissat B."/>
            <person name="Grigoriev I.V."/>
            <person name="Hibbett D.S."/>
            <person name="Martin F."/>
        </authorList>
    </citation>
    <scope>NUCLEOTIDE SEQUENCE [LARGE SCALE GENOMIC DNA]</scope>
    <source>
        <strain evidence="11">441</strain>
    </source>
</reference>
<comment type="similarity">
    <text evidence="1 8">Belongs to the PDK/BCKDK protein kinase family.</text>
</comment>
<dbReference type="SUPFAM" id="SSF69012">
    <property type="entry name" value="alpha-ketoacid dehydrogenase kinase, N-terminal domain"/>
    <property type="match status" value="1"/>
</dbReference>
<proteinExistence type="inferred from homology"/>
<evidence type="ECO:0000256" key="1">
    <source>
        <dbReference type="ARBA" id="ARBA00006155"/>
    </source>
</evidence>
<keyword evidence="3 8" id="KW-0808">Transferase</keyword>
<evidence type="ECO:0000256" key="5">
    <source>
        <dbReference type="ARBA" id="ARBA00022777"/>
    </source>
</evidence>
<dbReference type="GO" id="GO:0010906">
    <property type="term" value="P:regulation of glucose metabolic process"/>
    <property type="evidence" value="ECO:0007669"/>
    <property type="project" value="TreeGrafter"/>
</dbReference>
<dbReference type="Pfam" id="PF10436">
    <property type="entry name" value="BCDHK_Adom3"/>
    <property type="match status" value="1"/>
</dbReference>
<comment type="subcellular location">
    <subcellularLocation>
        <location evidence="8">Mitochondrion matrix</location>
    </subcellularLocation>
</comment>
<dbReference type="HOGENOM" id="CLU_023861_4_1_1"/>
<keyword evidence="5 8" id="KW-0418">Kinase</keyword>
<gene>
    <name evidence="10" type="ORF">PISMIDRAFT_677687</name>
</gene>
<sequence>MTLKTGLLFRIRATARSLHRHHCCRYHAHHIAEPQGSQLSQLLATYAAHSPHPITLSSLVAFGQPLTPESLLHSVSYVLSEIPRRLARRARALETLPFIVGTNPHMAKTLKAYRDSFQFLATYPRITTLDENARFTAELSQLVESHRNDIPTMAKGFQECAKYMSPAQVSKFLDGAIRNRISVRLIAEQHIALSRALEDRPKSGPTSHYGIVDMACSPAAMIRMCGEFVSELCEATLGAAPTIIIDGHPDTTFAYVPVHLEYILTEILKNAFRATVEHHYTQFGNHSTRTLPPITVTISPPPSPCSPFLSFRVRDQGGGVSPSNMARIFSYAFTTAGHSNPDDDTDGGGPYAAQHVGGSAAVGEGTSGGEGNLFGEITGKGLQVGLGTIAGLGYGLPMSRLYARYFGGSLDLFSLDGWGSDVFVKLRSVDQAGNAEI</sequence>
<dbReference type="STRING" id="765257.A0A0C9ZYV5"/>
<evidence type="ECO:0000256" key="4">
    <source>
        <dbReference type="ARBA" id="ARBA00022741"/>
    </source>
</evidence>
<dbReference type="InterPro" id="IPR003594">
    <property type="entry name" value="HATPase_dom"/>
</dbReference>
<dbReference type="PANTHER" id="PTHR11947:SF20">
    <property type="entry name" value="[3-METHYL-2-OXOBUTANOATE DEHYDROGENASE [LIPOAMIDE]] KINASE, MITOCHONDRIAL"/>
    <property type="match status" value="1"/>
</dbReference>
<dbReference type="AlphaFoldDB" id="A0A0C9ZYV5"/>
<dbReference type="GO" id="GO:0005524">
    <property type="term" value="F:ATP binding"/>
    <property type="evidence" value="ECO:0007669"/>
    <property type="project" value="UniProtKB-UniRule"/>
</dbReference>
<dbReference type="InterPro" id="IPR036784">
    <property type="entry name" value="AK/P_DHK_N_sf"/>
</dbReference>
<dbReference type="PANTHER" id="PTHR11947">
    <property type="entry name" value="PYRUVATE DEHYDROGENASE KINASE"/>
    <property type="match status" value="1"/>
</dbReference>
<organism evidence="10 11">
    <name type="scientific">Pisolithus microcarpus 441</name>
    <dbReference type="NCBI Taxonomy" id="765257"/>
    <lineage>
        <taxon>Eukaryota</taxon>
        <taxon>Fungi</taxon>
        <taxon>Dikarya</taxon>
        <taxon>Basidiomycota</taxon>
        <taxon>Agaricomycotina</taxon>
        <taxon>Agaricomycetes</taxon>
        <taxon>Agaricomycetidae</taxon>
        <taxon>Boletales</taxon>
        <taxon>Sclerodermatineae</taxon>
        <taxon>Pisolithaceae</taxon>
        <taxon>Pisolithus</taxon>
    </lineage>
</organism>
<dbReference type="InterPro" id="IPR039028">
    <property type="entry name" value="BCKD/PDK"/>
</dbReference>
<protein>
    <recommendedName>
        <fullName evidence="8">Protein-serine/threonine kinase</fullName>
        <ecNumber evidence="8">2.7.11.-</ecNumber>
    </recommendedName>
</protein>
<reference evidence="10 11" key="1">
    <citation type="submission" date="2014-04" db="EMBL/GenBank/DDBJ databases">
        <authorList>
            <consortium name="DOE Joint Genome Institute"/>
            <person name="Kuo A."/>
            <person name="Kohler A."/>
            <person name="Costa M.D."/>
            <person name="Nagy L.G."/>
            <person name="Floudas D."/>
            <person name="Copeland A."/>
            <person name="Barry K.W."/>
            <person name="Cichocki N."/>
            <person name="Veneault-Fourrey C."/>
            <person name="LaButti K."/>
            <person name="Lindquist E.A."/>
            <person name="Lipzen A."/>
            <person name="Lundell T."/>
            <person name="Morin E."/>
            <person name="Murat C."/>
            <person name="Sun H."/>
            <person name="Tunlid A."/>
            <person name="Henrissat B."/>
            <person name="Grigoriev I.V."/>
            <person name="Hibbett D.S."/>
            <person name="Martin F."/>
            <person name="Nordberg H.P."/>
            <person name="Cantor M.N."/>
            <person name="Hua S.X."/>
        </authorList>
    </citation>
    <scope>NUCLEOTIDE SEQUENCE [LARGE SCALE GENOMIC DNA]</scope>
    <source>
        <strain evidence="10 11">441</strain>
    </source>
</reference>
<evidence type="ECO:0000256" key="3">
    <source>
        <dbReference type="ARBA" id="ARBA00022679"/>
    </source>
</evidence>
<keyword evidence="7 8" id="KW-0496">Mitochondrion</keyword>
<evidence type="ECO:0000256" key="7">
    <source>
        <dbReference type="ARBA" id="ARBA00023128"/>
    </source>
</evidence>
<dbReference type="InterPro" id="IPR036890">
    <property type="entry name" value="HATPase_C_sf"/>
</dbReference>
<evidence type="ECO:0000256" key="6">
    <source>
        <dbReference type="ARBA" id="ARBA00022840"/>
    </source>
</evidence>
<keyword evidence="2" id="KW-0597">Phosphoprotein</keyword>
<keyword evidence="6 8" id="KW-0067">ATP-binding</keyword>
<feature type="domain" description="Histidine kinase/HSP90-like ATPase" evidence="9">
    <location>
        <begin position="255"/>
        <end position="430"/>
    </location>
</feature>
<dbReference type="EC" id="2.7.11.-" evidence="8"/>
<dbReference type="SUPFAM" id="SSF55874">
    <property type="entry name" value="ATPase domain of HSP90 chaperone/DNA topoisomerase II/histidine kinase"/>
    <property type="match status" value="1"/>
</dbReference>
<dbReference type="EMBL" id="KN833712">
    <property type="protein sequence ID" value="KIK24908.1"/>
    <property type="molecule type" value="Genomic_DNA"/>
</dbReference>
<dbReference type="Proteomes" id="UP000054018">
    <property type="component" value="Unassembled WGS sequence"/>
</dbReference>
<accession>A0A0C9ZYV5</accession>
<evidence type="ECO:0000313" key="10">
    <source>
        <dbReference type="EMBL" id="KIK24908.1"/>
    </source>
</evidence>
<dbReference type="SMART" id="SM00387">
    <property type="entry name" value="HATPase_c"/>
    <property type="match status" value="1"/>
</dbReference>
<dbReference type="OrthoDB" id="3264224at2759"/>
<evidence type="ECO:0000313" key="11">
    <source>
        <dbReference type="Proteomes" id="UP000054018"/>
    </source>
</evidence>
<dbReference type="GO" id="GO:0004740">
    <property type="term" value="F:pyruvate dehydrogenase (acetyl-transferring) kinase activity"/>
    <property type="evidence" value="ECO:0007669"/>
    <property type="project" value="TreeGrafter"/>
</dbReference>
<dbReference type="InterPro" id="IPR018955">
    <property type="entry name" value="BCDHK/PDK_N"/>
</dbReference>
<dbReference type="Gene3D" id="3.30.565.10">
    <property type="entry name" value="Histidine kinase-like ATPase, C-terminal domain"/>
    <property type="match status" value="1"/>
</dbReference>